<dbReference type="Proteomes" id="UP001164746">
    <property type="component" value="Chromosome 3"/>
</dbReference>
<dbReference type="EMBL" id="CP111014">
    <property type="protein sequence ID" value="WAQ99850.1"/>
    <property type="molecule type" value="Genomic_DNA"/>
</dbReference>
<protein>
    <submittedName>
        <fullName evidence="7">IPO11-like protein</fullName>
    </submittedName>
</protein>
<evidence type="ECO:0000256" key="3">
    <source>
        <dbReference type="ARBA" id="ARBA00022448"/>
    </source>
</evidence>
<keyword evidence="8" id="KW-1185">Reference proteome</keyword>
<dbReference type="PANTHER" id="PTHR10997">
    <property type="entry name" value="IMPORTIN-7, 8, 11"/>
    <property type="match status" value="1"/>
</dbReference>
<name>A0ABY7DU22_MYAAR</name>
<evidence type="ECO:0000313" key="7">
    <source>
        <dbReference type="EMBL" id="WAQ99850.1"/>
    </source>
</evidence>
<gene>
    <name evidence="7" type="ORF">MAR_024223</name>
</gene>
<dbReference type="PANTHER" id="PTHR10997:SF7">
    <property type="entry name" value="IMPORTIN-11"/>
    <property type="match status" value="1"/>
</dbReference>
<dbReference type="InterPro" id="IPR011989">
    <property type="entry name" value="ARM-like"/>
</dbReference>
<dbReference type="InterPro" id="IPR001494">
    <property type="entry name" value="Importin-beta_N"/>
</dbReference>
<dbReference type="Pfam" id="PF03810">
    <property type="entry name" value="IBN_N"/>
    <property type="match status" value="1"/>
</dbReference>
<feature type="non-terminal residue" evidence="7">
    <location>
        <position position="858"/>
    </location>
</feature>
<dbReference type="SUPFAM" id="SSF48371">
    <property type="entry name" value="ARM repeat"/>
    <property type="match status" value="1"/>
</dbReference>
<comment type="similarity">
    <text evidence="2">Belongs to the importin beta family.</text>
</comment>
<evidence type="ECO:0000313" key="8">
    <source>
        <dbReference type="Proteomes" id="UP001164746"/>
    </source>
</evidence>
<evidence type="ECO:0000256" key="5">
    <source>
        <dbReference type="SAM" id="MobiDB-lite"/>
    </source>
</evidence>
<dbReference type="Gene3D" id="1.25.10.10">
    <property type="entry name" value="Leucine-rich Repeat Variant"/>
    <property type="match status" value="3"/>
</dbReference>
<organism evidence="7 8">
    <name type="scientific">Mya arenaria</name>
    <name type="common">Soft-shell clam</name>
    <dbReference type="NCBI Taxonomy" id="6604"/>
    <lineage>
        <taxon>Eukaryota</taxon>
        <taxon>Metazoa</taxon>
        <taxon>Spiralia</taxon>
        <taxon>Lophotrochozoa</taxon>
        <taxon>Mollusca</taxon>
        <taxon>Bivalvia</taxon>
        <taxon>Autobranchia</taxon>
        <taxon>Heteroconchia</taxon>
        <taxon>Euheterodonta</taxon>
        <taxon>Imparidentia</taxon>
        <taxon>Neoheterodontei</taxon>
        <taxon>Myida</taxon>
        <taxon>Myoidea</taxon>
        <taxon>Myidae</taxon>
        <taxon>Mya</taxon>
    </lineage>
</organism>
<proteinExistence type="inferred from homology"/>
<evidence type="ECO:0000259" key="6">
    <source>
        <dbReference type="PROSITE" id="PS50166"/>
    </source>
</evidence>
<dbReference type="InterPro" id="IPR016024">
    <property type="entry name" value="ARM-type_fold"/>
</dbReference>
<dbReference type="SMART" id="SM00913">
    <property type="entry name" value="IBN_N"/>
    <property type="match status" value="1"/>
</dbReference>
<evidence type="ECO:0000256" key="2">
    <source>
        <dbReference type="ARBA" id="ARBA00007991"/>
    </source>
</evidence>
<accession>A0ABY7DU22</accession>
<evidence type="ECO:0000256" key="4">
    <source>
        <dbReference type="ARBA" id="ARBA00023242"/>
    </source>
</evidence>
<sequence>TASMSIPARMQSSAVSTQHRPSAAHPSTSGRSYPVLWPLVSSFDKFMMEPTDSGAMILDTLTRACSQDSAVLTPAEHQLQQWQTQPGFYTALSSIFCNHEIAVNVRWLAVMYIKNGVEKYWRRTAPNAMREEEKDVIRQRVLANFNEPSPQICTQMAVLVAKIARVDCPRNWPSLLPTLLQTVRCDNLLLQERSLMVLHHVVKILASKRLAPDRKLFEDLTSEVFGYLYQLWQDQLGDFLQQASVHSDNMEMNIDRTTLSLKILRRLVTFGFRDPAANQEAMSFLNQVFVKLDAMLECSLLYERFTVNCFNLMKNILLCDAYRPSKHENLEPDSIKMQAYKIKMCFFTYSTLQEICHRLISQYSLRPCTETLFVSLFKEFRLTLNEILIKMVQATQGTCDVENFQTILRNDAVYHAVGQAAFDLFDDIDFDQWFTSHLLQELKISHNNPAPPTAVCSHLPAPADLGGPGQVQQCDTKMQVLHVISFVIERVDVQIRPYARSLISYLPALWEEASDHNMLKCAILTTLIHLVQGFGSGSCAMYEFLLPIIELSTDTSKPEHIYLLDDGLELWHVTLINAGKVTPELLSLYKNMKNLLEISTENLRMCLKCYSTVLVDSLSSLVTDLRPEGVILVLTVVELVFKVFPSQGPQVFAPMLPGFVQSILNQDEHPMVMSIYMTLVARVTLQNQDYFWTFIDQFSTQSHIQSTELMGLLLAAWMEGIDNMTQPEKRKLSSLALASLLTANNSGVLEKFGSIVSVCVQVLHDVCRVPVDEETAIQLDALVIADGDERGEDEHETEQEKRKRALTLKDPVHTIPLKDFVFQQLRQVHNQHGDETFDRLTRQIDPDVYLQLQQFSKT</sequence>
<dbReference type="InterPro" id="IPR058669">
    <property type="entry name" value="TPR_IPO7/11-like"/>
</dbReference>
<keyword evidence="3" id="KW-0813">Transport</keyword>
<feature type="region of interest" description="Disordered" evidence="5">
    <location>
        <begin position="1"/>
        <end position="29"/>
    </location>
</feature>
<reference evidence="7" key="1">
    <citation type="submission" date="2022-11" db="EMBL/GenBank/DDBJ databases">
        <title>Centuries of genome instability and evolution in soft-shell clam transmissible cancer (bioRxiv).</title>
        <authorList>
            <person name="Hart S.F.M."/>
            <person name="Yonemitsu M.A."/>
            <person name="Giersch R.M."/>
            <person name="Beal B.F."/>
            <person name="Arriagada G."/>
            <person name="Davis B.W."/>
            <person name="Ostrander E.A."/>
            <person name="Goff S.P."/>
            <person name="Metzger M.J."/>
        </authorList>
    </citation>
    <scope>NUCLEOTIDE SEQUENCE</scope>
    <source>
        <strain evidence="7">MELC-2E11</strain>
        <tissue evidence="7">Siphon/mantle</tissue>
    </source>
</reference>
<comment type="subcellular location">
    <subcellularLocation>
        <location evidence="1">Nucleus</location>
    </subcellularLocation>
</comment>
<evidence type="ECO:0000256" key="1">
    <source>
        <dbReference type="ARBA" id="ARBA00004123"/>
    </source>
</evidence>
<keyword evidence="4" id="KW-0539">Nucleus</keyword>
<feature type="domain" description="Importin N-terminal" evidence="6">
    <location>
        <begin position="75"/>
        <end position="147"/>
    </location>
</feature>
<dbReference type="Pfam" id="PF25758">
    <property type="entry name" value="TPR_IPO11"/>
    <property type="match status" value="1"/>
</dbReference>
<dbReference type="PROSITE" id="PS50166">
    <property type="entry name" value="IMPORTIN_B_NT"/>
    <property type="match status" value="1"/>
</dbReference>